<evidence type="ECO:0000256" key="1">
    <source>
        <dbReference type="PIRSR" id="PIRSR637460-1"/>
    </source>
</evidence>
<feature type="chain" id="PRO_5039276652" evidence="3">
    <location>
        <begin position="20"/>
        <end position="308"/>
    </location>
</feature>
<keyword evidence="2" id="KW-1015">Disulfide bond</keyword>
<evidence type="ECO:0000256" key="2">
    <source>
        <dbReference type="PIRSR" id="PIRSR637460-2"/>
    </source>
</evidence>
<keyword evidence="6" id="KW-1185">Reference proteome</keyword>
<dbReference type="CDD" id="cd01823">
    <property type="entry name" value="SEST_like"/>
    <property type="match status" value="1"/>
</dbReference>
<comment type="caution">
    <text evidence="5">The sequence shown here is derived from an EMBL/GenBank/DDBJ whole genome shotgun (WGS) entry which is preliminary data.</text>
</comment>
<dbReference type="InterPro" id="IPR036514">
    <property type="entry name" value="SGNH_hydro_sf"/>
</dbReference>
<dbReference type="GO" id="GO:0004806">
    <property type="term" value="F:triacylglycerol lipase activity"/>
    <property type="evidence" value="ECO:0007669"/>
    <property type="project" value="TreeGrafter"/>
</dbReference>
<name>A0A7W3PBW5_9ACTN</name>
<dbReference type="PANTHER" id="PTHR37981">
    <property type="entry name" value="LIPASE 2"/>
    <property type="match status" value="1"/>
</dbReference>
<dbReference type="Gene3D" id="3.40.50.1110">
    <property type="entry name" value="SGNH hydrolase"/>
    <property type="match status" value="1"/>
</dbReference>
<evidence type="ECO:0000313" key="6">
    <source>
        <dbReference type="Proteomes" id="UP000580910"/>
    </source>
</evidence>
<dbReference type="SUPFAM" id="SSF52266">
    <property type="entry name" value="SGNH hydrolase"/>
    <property type="match status" value="1"/>
</dbReference>
<gene>
    <name evidence="5" type="ORF">FB382_004219</name>
</gene>
<dbReference type="Proteomes" id="UP000580910">
    <property type="component" value="Unassembled WGS sequence"/>
</dbReference>
<dbReference type="InterPro" id="IPR013830">
    <property type="entry name" value="SGNH_hydro"/>
</dbReference>
<keyword evidence="3" id="KW-0732">Signal</keyword>
<feature type="disulfide bond" evidence="2">
    <location>
        <begin position="76"/>
        <end position="101"/>
    </location>
</feature>
<feature type="domain" description="SGNH hydrolase-type esterase" evidence="4">
    <location>
        <begin position="56"/>
        <end position="291"/>
    </location>
</feature>
<dbReference type="GO" id="GO:0019433">
    <property type="term" value="P:triglyceride catabolic process"/>
    <property type="evidence" value="ECO:0007669"/>
    <property type="project" value="TreeGrafter"/>
</dbReference>
<evidence type="ECO:0000259" key="4">
    <source>
        <dbReference type="Pfam" id="PF13472"/>
    </source>
</evidence>
<dbReference type="PROSITE" id="PS51257">
    <property type="entry name" value="PROKAR_LIPOPROTEIN"/>
    <property type="match status" value="1"/>
</dbReference>
<dbReference type="InterPro" id="IPR037460">
    <property type="entry name" value="SEST-like"/>
</dbReference>
<organism evidence="5 6">
    <name type="scientific">Nocardioides ginsengisegetis</name>
    <dbReference type="NCBI Taxonomy" id="661491"/>
    <lineage>
        <taxon>Bacteria</taxon>
        <taxon>Bacillati</taxon>
        <taxon>Actinomycetota</taxon>
        <taxon>Actinomycetes</taxon>
        <taxon>Propionibacteriales</taxon>
        <taxon>Nocardioidaceae</taxon>
        <taxon>Nocardioides</taxon>
    </lineage>
</organism>
<protein>
    <submittedName>
        <fullName evidence="5">Lysophospholipase L1-like esterase</fullName>
    </submittedName>
</protein>
<feature type="signal peptide" evidence="3">
    <location>
        <begin position="1"/>
        <end position="19"/>
    </location>
</feature>
<reference evidence="5 6" key="1">
    <citation type="submission" date="2020-07" db="EMBL/GenBank/DDBJ databases">
        <title>Sequencing the genomes of 1000 actinobacteria strains.</title>
        <authorList>
            <person name="Klenk H.-P."/>
        </authorList>
    </citation>
    <scope>NUCLEOTIDE SEQUENCE [LARGE SCALE GENOMIC DNA]</scope>
    <source>
        <strain evidence="5 6">DSM 21349</strain>
    </source>
</reference>
<dbReference type="RefSeq" id="WP_182541887.1">
    <property type="nucleotide sequence ID" value="NZ_JACGXA010000003.1"/>
</dbReference>
<dbReference type="AlphaFoldDB" id="A0A7W3PBW5"/>
<dbReference type="PANTHER" id="PTHR37981:SF1">
    <property type="entry name" value="SGNH HYDROLASE-TYPE ESTERASE DOMAIN-CONTAINING PROTEIN"/>
    <property type="match status" value="1"/>
</dbReference>
<feature type="active site" evidence="1">
    <location>
        <position position="290"/>
    </location>
</feature>
<dbReference type="Pfam" id="PF13472">
    <property type="entry name" value="Lipase_GDSL_2"/>
    <property type="match status" value="1"/>
</dbReference>
<evidence type="ECO:0000256" key="3">
    <source>
        <dbReference type="SAM" id="SignalP"/>
    </source>
</evidence>
<feature type="disulfide bond" evidence="2">
    <location>
        <begin position="220"/>
        <end position="270"/>
    </location>
</feature>
<feature type="disulfide bond" evidence="2">
    <location>
        <begin position="153"/>
        <end position="166"/>
    </location>
</feature>
<sequence>MTSPLRTVLVAALATLALAGCSSDATTGSPSADSTSATPSASVTTQVDAQFPTYVALGDSYTAAPLVPDTDTSNGCLRSTNNYPALVAAALPGTSLTDVSCSGASSESMIGVQKTNTGLVPAQFDALTEDTDLVTIGIGGNDANLFATMVGACSQVTSKDPHGSPCRDKLTAGGKDQLRAAVQQIGGHVTAIVKGIHDRSPQAKVLVVGYPQILPAHGTCPDLLPLADGDVAYARGVLEDLVTTIRKATAAAGDAEYVDLFAATAGHDICAKDPWINGAQTDPQAALAFHPFEAEQQKAAELVLAALK</sequence>
<dbReference type="EMBL" id="JACGXA010000003">
    <property type="protein sequence ID" value="MBA8805874.1"/>
    <property type="molecule type" value="Genomic_DNA"/>
</dbReference>
<proteinExistence type="predicted"/>
<evidence type="ECO:0000313" key="5">
    <source>
        <dbReference type="EMBL" id="MBA8805874.1"/>
    </source>
</evidence>
<feature type="active site" description="Nucleophile" evidence="1">
    <location>
        <position position="60"/>
    </location>
</feature>
<accession>A0A7W3PBW5</accession>